<evidence type="ECO:0000313" key="3">
    <source>
        <dbReference type="Proteomes" id="UP000749646"/>
    </source>
</evidence>
<reference evidence="2" key="1">
    <citation type="journal article" date="2020" name="Fungal Divers.">
        <title>Resolving the Mortierellaceae phylogeny through synthesis of multi-gene phylogenetics and phylogenomics.</title>
        <authorList>
            <person name="Vandepol N."/>
            <person name="Liber J."/>
            <person name="Desiro A."/>
            <person name="Na H."/>
            <person name="Kennedy M."/>
            <person name="Barry K."/>
            <person name="Grigoriev I.V."/>
            <person name="Miller A.N."/>
            <person name="O'Donnell K."/>
            <person name="Stajich J.E."/>
            <person name="Bonito G."/>
        </authorList>
    </citation>
    <scope>NUCLEOTIDE SEQUENCE</scope>
    <source>
        <strain evidence="2">MES-2147</strain>
    </source>
</reference>
<dbReference type="SUPFAM" id="SSF52047">
    <property type="entry name" value="RNI-like"/>
    <property type="match status" value="1"/>
</dbReference>
<feature type="region of interest" description="Disordered" evidence="1">
    <location>
        <begin position="1182"/>
        <end position="1207"/>
    </location>
</feature>
<feature type="region of interest" description="Disordered" evidence="1">
    <location>
        <begin position="121"/>
        <end position="142"/>
    </location>
</feature>
<feature type="compositionally biased region" description="Low complexity" evidence="1">
    <location>
        <begin position="521"/>
        <end position="539"/>
    </location>
</feature>
<dbReference type="Proteomes" id="UP000749646">
    <property type="component" value="Unassembled WGS sequence"/>
</dbReference>
<keyword evidence="3" id="KW-1185">Reference proteome</keyword>
<feature type="compositionally biased region" description="Low complexity" evidence="1">
    <location>
        <begin position="1419"/>
        <end position="1437"/>
    </location>
</feature>
<feature type="compositionally biased region" description="Polar residues" evidence="1">
    <location>
        <begin position="1184"/>
        <end position="1195"/>
    </location>
</feature>
<dbReference type="InterPro" id="IPR032675">
    <property type="entry name" value="LRR_dom_sf"/>
</dbReference>
<feature type="compositionally biased region" description="Low complexity" evidence="1">
    <location>
        <begin position="1261"/>
        <end position="1276"/>
    </location>
</feature>
<accession>A0A9P6MB76</accession>
<evidence type="ECO:0000256" key="1">
    <source>
        <dbReference type="SAM" id="MobiDB-lite"/>
    </source>
</evidence>
<feature type="compositionally biased region" description="Low complexity" evidence="1">
    <location>
        <begin position="948"/>
        <end position="964"/>
    </location>
</feature>
<dbReference type="OrthoDB" id="2439872at2759"/>
<evidence type="ECO:0000313" key="2">
    <source>
        <dbReference type="EMBL" id="KAF9986858.1"/>
    </source>
</evidence>
<feature type="compositionally biased region" description="Low complexity" evidence="1">
    <location>
        <begin position="1230"/>
        <end position="1247"/>
    </location>
</feature>
<feature type="region of interest" description="Disordered" evidence="1">
    <location>
        <begin position="942"/>
        <end position="972"/>
    </location>
</feature>
<feature type="region of interest" description="Disordered" evidence="1">
    <location>
        <begin position="521"/>
        <end position="544"/>
    </location>
</feature>
<feature type="region of interest" description="Disordered" evidence="1">
    <location>
        <begin position="1230"/>
        <end position="1314"/>
    </location>
</feature>
<gene>
    <name evidence="2" type="ORF">BGZ65_005915</name>
</gene>
<dbReference type="Gene3D" id="3.80.10.10">
    <property type="entry name" value="Ribonuclease Inhibitor"/>
    <property type="match status" value="1"/>
</dbReference>
<protein>
    <submittedName>
        <fullName evidence="2">Uncharacterized protein</fullName>
    </submittedName>
</protein>
<comment type="caution">
    <text evidence="2">The sequence shown here is derived from an EMBL/GenBank/DDBJ whole genome shotgun (WGS) entry which is preliminary data.</text>
</comment>
<name>A0A9P6MB76_9FUNG</name>
<organism evidence="2 3">
    <name type="scientific">Modicella reniformis</name>
    <dbReference type="NCBI Taxonomy" id="1440133"/>
    <lineage>
        <taxon>Eukaryota</taxon>
        <taxon>Fungi</taxon>
        <taxon>Fungi incertae sedis</taxon>
        <taxon>Mucoromycota</taxon>
        <taxon>Mortierellomycotina</taxon>
        <taxon>Mortierellomycetes</taxon>
        <taxon>Mortierellales</taxon>
        <taxon>Mortierellaceae</taxon>
        <taxon>Modicella</taxon>
    </lineage>
</organism>
<feature type="compositionally biased region" description="Basic and acidic residues" evidence="1">
    <location>
        <begin position="121"/>
        <end position="136"/>
    </location>
</feature>
<feature type="compositionally biased region" description="Polar residues" evidence="1">
    <location>
        <begin position="1438"/>
        <end position="1449"/>
    </location>
</feature>
<feature type="region of interest" description="Disordered" evidence="1">
    <location>
        <begin position="1416"/>
        <end position="1462"/>
    </location>
</feature>
<sequence>MDEYQMIEQHGVQELVRVSLDEKNIPCIYLKDIERIFPNITTISSYGLRIPFAMDASNIPKQPLRIPHFENRVLEVDSDNSALEWSREATAARIVSFATVHTASTPGILDLDPRDLLRNDIDNDNDHDHDHDHGDDVSTGSEDFFDMAESATSSDNEEEDDLDDVVEYEEYEEQEESLSRRSPHTNIAIESTIATAVTPTVLPLNTRALGTVQDRGVVPVPENNVPFTRDMPPAFNKVNLASATAAPIPTTSTSVVTSHYPVVPVAPEIDREALPPPSYESIDPTTHYHSAPLNLLSRATASVALDDPSERHLVLDRISIIKRISQSILIRKYGAESCPHPPLFVLLPENPPHWSDTNILHNKMRLYFLCSCCEHEVGGHGASRRQQALSRKRNIHVHESKGFEIRLNQFQDQMLLIKFGHYILNLLRMLQYGVLLDDVFVPAAFDRPIPPNMNVSNKLGINPHPHLFLKLKQNIERSIIFMEALLGDDYEEEATEAVKFLDMNDFRILDWIVKRPSYTQSSCTESTSTTSQSTSTTSTNAADTDMSRELAMSDIHLGGSGLYKVLGSGGSLSTSLSSYKRLLTLIRDRPVCTATSENQLNAQINTVSKIKALFKVDITFDWVFGKSQLNDFAETLQNDATTVSTVAIRFSKRVPPLAWRKHLSMQIGEDQQHISAVLNIIKNRRVKHLILEGDIDMISVPTIGTMDFSNLDILSIMRTNHRGFNLSNNNISSSGNSTHSNDTLETGSINLQANNRASSAQQDEYIPELISFLQSCNFLTELSLGFPDSIPGHVRILQACITGLSRLRRLDLFRVLGSYSNNNNSSKETKSGTAINRKLELSASVSSSRVTRLYMTECKATGENKAKLLESLEELLMDEGSHLEDLELYFVGFNDKHAHALEVGTRPLPGHEHSRLRRLVIHGNGLEHGGVIALQRVLKRVTRSDRPSGTSSLGGSSSQGNRNHGNGGGGGNNSAVISIAAAAEDPEVLSFGTMREQTTLLHLELRSMDSLTDYDWAWLLSELNLRQLLTLDLQGVGFGDRAMAILARTGRHEEPDPISPSQSPTSESSAFALSSYVSLPPAATAPPAFFSSSAPLNLQTLRLGSSASSHRGVVYIQEFLSRLVHLSTLSLHGFRRVASENWIDIMTKIPFRWIEVFEIVSLGYDDDCAKYLGERFKTREQIPETLSSSSTHGTAQQQQQQQEEESQMNLPVYCVRPLIESSVSVMTTSSSSTSVTCSSSSSPSTYRVVRRESRSSRLFNSLTPSVGSSSSTAVSGRTICQKSKDKDPEENIPSSSSSAVTPGIVPPPPRRNPSQKYLEINLRYTDVSSEGLVLLRADTVGQAQKVVVHGRDEEDASEEELARLAAKYRRNGHGKEWANIGPVLPSSRTYVGMYGGTGISPASVFLASETPLYYGGGSSSSSSRSNNNSSSNGTSSNQQPLQPTRSSTFMKLKNVFKKHQGD</sequence>
<proteinExistence type="predicted"/>
<dbReference type="EMBL" id="JAAAHW010003204">
    <property type="protein sequence ID" value="KAF9986858.1"/>
    <property type="molecule type" value="Genomic_DNA"/>
</dbReference>